<dbReference type="Gene3D" id="3.40.50.150">
    <property type="entry name" value="Vaccinia Virus protein VP39"/>
    <property type="match status" value="1"/>
</dbReference>
<organism evidence="4 5">
    <name type="scientific">Panagrolaimus davidi</name>
    <dbReference type="NCBI Taxonomy" id="227884"/>
    <lineage>
        <taxon>Eukaryota</taxon>
        <taxon>Metazoa</taxon>
        <taxon>Ecdysozoa</taxon>
        <taxon>Nematoda</taxon>
        <taxon>Chromadorea</taxon>
        <taxon>Rhabditida</taxon>
        <taxon>Tylenchina</taxon>
        <taxon>Panagrolaimomorpha</taxon>
        <taxon>Panagrolaimoidea</taxon>
        <taxon>Panagrolaimidae</taxon>
        <taxon>Panagrolaimus</taxon>
    </lineage>
</organism>
<evidence type="ECO:0000256" key="1">
    <source>
        <dbReference type="SAM" id="MobiDB-lite"/>
    </source>
</evidence>
<name>A0A914QIK9_9BILA</name>
<dbReference type="InterPro" id="IPR048711">
    <property type="entry name" value="WHD_Rv2258c"/>
</dbReference>
<evidence type="ECO:0000313" key="5">
    <source>
        <dbReference type="WBParaSite" id="PDA_v2.g31484.t1"/>
    </source>
</evidence>
<dbReference type="WBParaSite" id="PDA_v2.g31484.t1">
    <property type="protein sequence ID" value="PDA_v2.g31484.t1"/>
    <property type="gene ID" value="PDA_v2.g31484"/>
</dbReference>
<proteinExistence type="predicted"/>
<feature type="domain" description="S-adenosylmethionine-dependent methyltransferase Rv2258c-like winged HTH" evidence="3">
    <location>
        <begin position="12"/>
        <end position="88"/>
    </location>
</feature>
<accession>A0A914QIK9</accession>
<dbReference type="InterPro" id="IPR029063">
    <property type="entry name" value="SAM-dependent_MTases_sf"/>
</dbReference>
<feature type="region of interest" description="Disordered" evidence="1">
    <location>
        <begin position="117"/>
        <end position="178"/>
    </location>
</feature>
<dbReference type="PANTHER" id="PTHR45581:SF3">
    <property type="entry name" value="METHYLTRANSFERASE DOMAIN-CONTAINING PROTEIN"/>
    <property type="match status" value="1"/>
</dbReference>
<dbReference type="InterPro" id="IPR025714">
    <property type="entry name" value="Methyltranfer_dom"/>
</dbReference>
<feature type="compositionally biased region" description="Basic and acidic residues" evidence="1">
    <location>
        <begin position="117"/>
        <end position="147"/>
    </location>
</feature>
<dbReference type="Pfam" id="PF21320">
    <property type="entry name" value="WHD_Rv2258c"/>
    <property type="match status" value="1"/>
</dbReference>
<evidence type="ECO:0000259" key="3">
    <source>
        <dbReference type="Pfam" id="PF21320"/>
    </source>
</evidence>
<dbReference type="CDD" id="cd02440">
    <property type="entry name" value="AdoMet_MTases"/>
    <property type="match status" value="1"/>
</dbReference>
<evidence type="ECO:0000313" key="4">
    <source>
        <dbReference type="Proteomes" id="UP000887578"/>
    </source>
</evidence>
<sequence>MESLLKEIAFHSALSLSLSFGYELGLFDALSAVGSQENPASPKQVADKAGMDVEVIKVWLMGMHSGKIIKSNKDGDGYWIEKENLKALSSNEPAIGLILTRIIPHIAPHYKQALETAKSKKSECQKDQHKDHDGDHEHGKKTEHGHLWQEQAQHQHSHKHGHGHEHGDQDHHSHHSDNFPMMELMTKAMYKNHIIPDYLPLTGMQEKLEKGGLEVLDVGCGVGIHICEIAQYFPKCNFTGIDIGVKGIERAKEIAKQNNLKNVKFEVISGEEMPKEWTNRFDWVMSWNSIHDHQNPQVAIKEINRVLINDGRYAMMEVNKPENSNILQNKPILSYFAVTDLFKMLAAPEAAKWSNVLALELLKNAGFTKVETVETPFSDLNILFVCNK</sequence>
<dbReference type="SUPFAM" id="SSF53335">
    <property type="entry name" value="S-adenosyl-L-methionine-dependent methyltransferases"/>
    <property type="match status" value="1"/>
</dbReference>
<dbReference type="AlphaFoldDB" id="A0A914QIK9"/>
<protein>
    <submittedName>
        <fullName evidence="5">Methyltransferase domain-containing protein</fullName>
    </submittedName>
</protein>
<evidence type="ECO:0000259" key="2">
    <source>
        <dbReference type="Pfam" id="PF13847"/>
    </source>
</evidence>
<dbReference type="Proteomes" id="UP000887578">
    <property type="component" value="Unplaced"/>
</dbReference>
<feature type="compositionally biased region" description="Basic and acidic residues" evidence="1">
    <location>
        <begin position="164"/>
        <end position="177"/>
    </location>
</feature>
<reference evidence="5" key="1">
    <citation type="submission" date="2022-11" db="UniProtKB">
        <authorList>
            <consortium name="WormBaseParasite"/>
        </authorList>
    </citation>
    <scope>IDENTIFICATION</scope>
</reference>
<keyword evidence="4" id="KW-1185">Reference proteome</keyword>
<dbReference type="Pfam" id="PF13847">
    <property type="entry name" value="Methyltransf_31"/>
    <property type="match status" value="1"/>
</dbReference>
<feature type="domain" description="Methyltransferase" evidence="2">
    <location>
        <begin position="210"/>
        <end position="321"/>
    </location>
</feature>
<dbReference type="PANTHER" id="PTHR45581">
    <property type="entry name" value="PROTEIN CBG10435"/>
    <property type="match status" value="1"/>
</dbReference>